<protein>
    <recommendedName>
        <fullName evidence="3">Phage head-tail adaptor</fullName>
    </recommendedName>
</protein>
<dbReference type="EMBL" id="CP000764">
    <property type="protein sequence ID" value="ABS23172.1"/>
    <property type="molecule type" value="Genomic_DNA"/>
</dbReference>
<dbReference type="HOGENOM" id="CLU_2056598_0_0_9"/>
<evidence type="ECO:0000313" key="2">
    <source>
        <dbReference type="Proteomes" id="UP000002300"/>
    </source>
</evidence>
<gene>
    <name evidence="1" type="ordered locus">Bcer98_2941</name>
</gene>
<dbReference type="STRING" id="315749.Bcer98_2941"/>
<keyword evidence="2" id="KW-1185">Reference proteome</keyword>
<sequence>MRSRGITRLIKKFGIDVTVYRKEKSSGPYNRGKYKKESSLKGIVDETLQGGDVGMSYQKVTDDINAVLYCFPTDIRKGDVIVAKNKYYNVKKAANPMSADDHLEVALEETEIKPDELAV</sequence>
<dbReference type="KEGG" id="bcy:Bcer98_2941"/>
<evidence type="ECO:0000313" key="1">
    <source>
        <dbReference type="EMBL" id="ABS23172.1"/>
    </source>
</evidence>
<name>A7GSR4_BACCN</name>
<accession>A7GSR4</accession>
<dbReference type="AlphaFoldDB" id="A7GSR4"/>
<dbReference type="Proteomes" id="UP000002300">
    <property type="component" value="Chromosome"/>
</dbReference>
<dbReference type="RefSeq" id="WP_012095400.1">
    <property type="nucleotide sequence ID" value="NC_009674.1"/>
</dbReference>
<proteinExistence type="predicted"/>
<dbReference type="GeneID" id="33898192"/>
<reference evidence="1 2" key="1">
    <citation type="journal article" date="2008" name="Chem. Biol. Interact.">
        <title>Extending the Bacillus cereus group genomics to putative food-borne pathogens of different toxicity.</title>
        <authorList>
            <person name="Lapidus A."/>
            <person name="Goltsman E."/>
            <person name="Auger S."/>
            <person name="Galleron N."/>
            <person name="Segurens B."/>
            <person name="Dossat C."/>
            <person name="Land M.L."/>
            <person name="Broussolle V."/>
            <person name="Brillard J."/>
            <person name="Guinebretiere M.H."/>
            <person name="Sanchis V."/>
            <person name="Nguen-The C."/>
            <person name="Lereclus D."/>
            <person name="Richardson P."/>
            <person name="Wincker P."/>
            <person name="Weissenbach J."/>
            <person name="Ehrlich S.D."/>
            <person name="Sorokin A."/>
        </authorList>
    </citation>
    <scope>NUCLEOTIDE SEQUENCE [LARGE SCALE GENOMIC DNA]</scope>
    <source>
        <strain evidence="2">DSM 22905 / CIP 110041 / 391-98 / NVH 391-98</strain>
    </source>
</reference>
<evidence type="ECO:0008006" key="3">
    <source>
        <dbReference type="Google" id="ProtNLM"/>
    </source>
</evidence>
<organism evidence="1 2">
    <name type="scientific">Bacillus cytotoxicus (strain DSM 22905 / CIP 110041 / 391-98 / NVH 391-98)</name>
    <dbReference type="NCBI Taxonomy" id="315749"/>
    <lineage>
        <taxon>Bacteria</taxon>
        <taxon>Bacillati</taxon>
        <taxon>Bacillota</taxon>
        <taxon>Bacilli</taxon>
        <taxon>Bacillales</taxon>
        <taxon>Bacillaceae</taxon>
        <taxon>Bacillus</taxon>
        <taxon>Bacillus cereus group</taxon>
    </lineage>
</organism>